<sequence>MLTIYGINNCDSVKKSKKWLTEEKIDFNYHDFRKDGLSSDKVDFWLTKLDWQVLLNKRGTSYRNLTDEVKSSLSADNIAALLLENPTLIKRPVVELNEKVIVGFSAQSMTEFLEG</sequence>
<dbReference type="Proteomes" id="UP000037600">
    <property type="component" value="Unassembled WGS sequence"/>
</dbReference>
<name>A0A0J8JKT9_9ALTE</name>
<dbReference type="NCBIfam" id="TIGR01617">
    <property type="entry name" value="arsC_related"/>
    <property type="match status" value="1"/>
</dbReference>
<dbReference type="RefSeq" id="WP_048692261.1">
    <property type="nucleotide sequence ID" value="NZ_KQ130490.1"/>
</dbReference>
<dbReference type="PANTHER" id="PTHR30041">
    <property type="entry name" value="ARSENATE REDUCTASE"/>
    <property type="match status" value="1"/>
</dbReference>
<dbReference type="OrthoDB" id="9803749at2"/>
<evidence type="ECO:0000313" key="3">
    <source>
        <dbReference type="EMBL" id="KMT65126.1"/>
    </source>
</evidence>
<dbReference type="PROSITE" id="PS51353">
    <property type="entry name" value="ARSC"/>
    <property type="match status" value="1"/>
</dbReference>
<organism evidence="3 4">
    <name type="scientific">Catenovulum maritimum</name>
    <dbReference type="NCBI Taxonomy" id="1513271"/>
    <lineage>
        <taxon>Bacteria</taxon>
        <taxon>Pseudomonadati</taxon>
        <taxon>Pseudomonadota</taxon>
        <taxon>Gammaproteobacteria</taxon>
        <taxon>Alteromonadales</taxon>
        <taxon>Alteromonadaceae</taxon>
        <taxon>Catenovulum</taxon>
    </lineage>
</organism>
<proteinExistence type="inferred from homology"/>
<dbReference type="PANTHER" id="PTHR30041:SF8">
    <property type="entry name" value="PROTEIN YFFB"/>
    <property type="match status" value="1"/>
</dbReference>
<evidence type="ECO:0000313" key="4">
    <source>
        <dbReference type="Proteomes" id="UP000037600"/>
    </source>
</evidence>
<dbReference type="Pfam" id="PF03960">
    <property type="entry name" value="ArsC"/>
    <property type="match status" value="1"/>
</dbReference>
<comment type="similarity">
    <text evidence="1 2">Belongs to the ArsC family.</text>
</comment>
<dbReference type="InterPro" id="IPR006504">
    <property type="entry name" value="Tscrpt_reg_Spx/MgsR"/>
</dbReference>
<comment type="caution">
    <text evidence="3">The sequence shown here is derived from an EMBL/GenBank/DDBJ whole genome shotgun (WGS) entry which is preliminary data.</text>
</comment>
<dbReference type="CDD" id="cd03035">
    <property type="entry name" value="ArsC_Yffb"/>
    <property type="match status" value="1"/>
</dbReference>
<dbReference type="Gene3D" id="3.40.30.10">
    <property type="entry name" value="Glutaredoxin"/>
    <property type="match status" value="1"/>
</dbReference>
<dbReference type="AlphaFoldDB" id="A0A0J8JKT9"/>
<dbReference type="InterPro" id="IPR006660">
    <property type="entry name" value="Arsenate_reductase-like"/>
</dbReference>
<dbReference type="SUPFAM" id="SSF52833">
    <property type="entry name" value="Thioredoxin-like"/>
    <property type="match status" value="1"/>
</dbReference>
<dbReference type="EMBL" id="LAZL01000015">
    <property type="protein sequence ID" value="KMT65126.1"/>
    <property type="molecule type" value="Genomic_DNA"/>
</dbReference>
<dbReference type="InterPro" id="IPR036249">
    <property type="entry name" value="Thioredoxin-like_sf"/>
</dbReference>
<reference evidence="3 4" key="1">
    <citation type="submission" date="2015-04" db="EMBL/GenBank/DDBJ databases">
        <title>Draft Genome Sequence of the Novel Agar-Digesting Marine Bacterium Q1.</title>
        <authorList>
            <person name="Li Y."/>
            <person name="Li D."/>
            <person name="Chen G."/>
            <person name="Du Z."/>
        </authorList>
    </citation>
    <scope>NUCLEOTIDE SEQUENCE [LARGE SCALE GENOMIC DNA]</scope>
    <source>
        <strain evidence="3 4">Q1</strain>
    </source>
</reference>
<keyword evidence="4" id="KW-1185">Reference proteome</keyword>
<dbReference type="STRING" id="1513271.XM47_10325"/>
<protein>
    <submittedName>
        <fullName evidence="3">ArsC family transcriptional regulator</fullName>
    </submittedName>
</protein>
<gene>
    <name evidence="3" type="ORF">XM47_10325</name>
</gene>
<evidence type="ECO:0000256" key="2">
    <source>
        <dbReference type="PROSITE-ProRule" id="PRU01282"/>
    </source>
</evidence>
<dbReference type="PATRIC" id="fig|1513271.3.peg.2102"/>
<evidence type="ECO:0000256" key="1">
    <source>
        <dbReference type="ARBA" id="ARBA00007198"/>
    </source>
</evidence>
<accession>A0A0J8JKT9</accession>